<keyword evidence="2" id="KW-1185">Reference proteome</keyword>
<sequence length="58" mass="7048">MFFIGPSPVKQMIKIYFGKKQHLQKFLMHKKKRTPSIYSATDIFYLHPFELIKEAWCR</sequence>
<dbReference type="AlphaFoldDB" id="U7D993"/>
<gene>
    <name evidence="1" type="ORF">CALK_0448</name>
</gene>
<dbReference type="STRING" id="1313304.CALK_0448"/>
<dbReference type="EMBL" id="ASJR01000003">
    <property type="protein sequence ID" value="ERP38959.1"/>
    <property type="molecule type" value="Genomic_DNA"/>
</dbReference>
<reference evidence="1 2" key="1">
    <citation type="journal article" date="2013" name="Environ. Microbiol.">
        <title>Genome analysis of Chitinivibrio alkaliphilus gen. nov., sp. nov., a novel extremely haloalkaliphilic anaerobic chitinolytic bacterium from the candidate phylum Termite Group 3.</title>
        <authorList>
            <person name="Sorokin D.Y."/>
            <person name="Gumerov V.M."/>
            <person name="Rakitin A.L."/>
            <person name="Beletsky A.V."/>
            <person name="Damste J.S."/>
            <person name="Muyzer G."/>
            <person name="Mardanov A.V."/>
            <person name="Ravin N.V."/>
        </authorList>
    </citation>
    <scope>NUCLEOTIDE SEQUENCE [LARGE SCALE GENOMIC DNA]</scope>
    <source>
        <strain evidence="1 2">ACht1</strain>
    </source>
</reference>
<dbReference type="Proteomes" id="UP000017148">
    <property type="component" value="Unassembled WGS sequence"/>
</dbReference>
<proteinExistence type="predicted"/>
<evidence type="ECO:0000313" key="1">
    <source>
        <dbReference type="EMBL" id="ERP38959.1"/>
    </source>
</evidence>
<protein>
    <submittedName>
        <fullName evidence="1">Uncharacterized protein</fullName>
    </submittedName>
</protein>
<name>U7D993_9BACT</name>
<evidence type="ECO:0000313" key="2">
    <source>
        <dbReference type="Proteomes" id="UP000017148"/>
    </source>
</evidence>
<organism evidence="1 2">
    <name type="scientific">Chitinivibrio alkaliphilus ACht1</name>
    <dbReference type="NCBI Taxonomy" id="1313304"/>
    <lineage>
        <taxon>Bacteria</taxon>
        <taxon>Pseudomonadati</taxon>
        <taxon>Fibrobacterota</taxon>
        <taxon>Chitinivibrionia</taxon>
        <taxon>Chitinivibrionales</taxon>
        <taxon>Chitinivibrionaceae</taxon>
        <taxon>Chitinivibrio</taxon>
    </lineage>
</organism>
<accession>U7D993</accession>
<comment type="caution">
    <text evidence="1">The sequence shown here is derived from an EMBL/GenBank/DDBJ whole genome shotgun (WGS) entry which is preliminary data.</text>
</comment>